<reference evidence="2 3" key="1">
    <citation type="journal article" date="2019" name="Sci. Rep.">
        <title>Orb-weaving spider Araneus ventricosus genome elucidates the spidroin gene catalogue.</title>
        <authorList>
            <person name="Kono N."/>
            <person name="Nakamura H."/>
            <person name="Ohtoshi R."/>
            <person name="Moran D.A.P."/>
            <person name="Shinohara A."/>
            <person name="Yoshida Y."/>
            <person name="Fujiwara M."/>
            <person name="Mori M."/>
            <person name="Tomita M."/>
            <person name="Arakawa K."/>
        </authorList>
    </citation>
    <scope>NUCLEOTIDE SEQUENCE [LARGE SCALE GENOMIC DNA]</scope>
</reference>
<comment type="caution">
    <text evidence="2">The sequence shown here is derived from an EMBL/GenBank/DDBJ whole genome shotgun (WGS) entry which is preliminary data.</text>
</comment>
<name>A0A4Y2HQZ6_ARAVE</name>
<accession>A0A4Y2HQZ6</accession>
<dbReference type="EMBL" id="BGPR01002085">
    <property type="protein sequence ID" value="GBM67459.1"/>
    <property type="molecule type" value="Genomic_DNA"/>
</dbReference>
<evidence type="ECO:0000256" key="1">
    <source>
        <dbReference type="SAM" id="MobiDB-lite"/>
    </source>
</evidence>
<feature type="region of interest" description="Disordered" evidence="1">
    <location>
        <begin position="83"/>
        <end position="107"/>
    </location>
</feature>
<dbReference type="Proteomes" id="UP000499080">
    <property type="component" value="Unassembled WGS sequence"/>
</dbReference>
<proteinExistence type="predicted"/>
<sequence>MTKRQLYSSSSSDAGPSWYSGLHTRLTTLRSQVRITLFSTCRLMAKINYEDESADSYQDVADLVMKDQIMGSFAFIISNTKSGHLSRSSRGENEQLPLVPSALSTRR</sequence>
<organism evidence="2 3">
    <name type="scientific">Araneus ventricosus</name>
    <name type="common">Orbweaver spider</name>
    <name type="synonym">Epeira ventricosa</name>
    <dbReference type="NCBI Taxonomy" id="182803"/>
    <lineage>
        <taxon>Eukaryota</taxon>
        <taxon>Metazoa</taxon>
        <taxon>Ecdysozoa</taxon>
        <taxon>Arthropoda</taxon>
        <taxon>Chelicerata</taxon>
        <taxon>Arachnida</taxon>
        <taxon>Araneae</taxon>
        <taxon>Araneomorphae</taxon>
        <taxon>Entelegynae</taxon>
        <taxon>Araneoidea</taxon>
        <taxon>Araneidae</taxon>
        <taxon>Araneus</taxon>
    </lineage>
</organism>
<keyword evidence="3" id="KW-1185">Reference proteome</keyword>
<gene>
    <name evidence="2" type="ORF">AVEN_124055_1</name>
</gene>
<protein>
    <submittedName>
        <fullName evidence="2">Uncharacterized protein</fullName>
    </submittedName>
</protein>
<evidence type="ECO:0000313" key="2">
    <source>
        <dbReference type="EMBL" id="GBM67459.1"/>
    </source>
</evidence>
<evidence type="ECO:0000313" key="3">
    <source>
        <dbReference type="Proteomes" id="UP000499080"/>
    </source>
</evidence>
<dbReference type="AlphaFoldDB" id="A0A4Y2HQZ6"/>